<dbReference type="AlphaFoldDB" id="A0A0V8ELS8"/>
<evidence type="ECO:0000313" key="1">
    <source>
        <dbReference type="EMBL" id="KSU26835.1"/>
    </source>
</evidence>
<gene>
    <name evidence="1" type="ORF">N42_1370</name>
</gene>
<accession>A0A0V8ELS8</accession>
<dbReference type="Proteomes" id="UP000052991">
    <property type="component" value="Unassembled WGS sequence"/>
</dbReference>
<proteinExistence type="predicted"/>
<reference evidence="2" key="1">
    <citation type="submission" date="2015-10" db="EMBL/GenBank/DDBJ databases">
        <title>Draft Genome Sequences of 11 Lactococcus lactis subspecies cremoris strains.</title>
        <authorList>
            <person name="Wels M."/>
            <person name="Backus L."/>
            <person name="Boekhorst J."/>
            <person name="Dijkstra A."/>
            <person name="Beerthuizen M."/>
            <person name="Kelly W."/>
            <person name="Siezen R."/>
            <person name="Bachmann H."/>
            <person name="Van Hijum S."/>
        </authorList>
    </citation>
    <scope>NUCLEOTIDE SEQUENCE [LARGE SCALE GENOMIC DNA]</scope>
    <source>
        <strain evidence="2">N42</strain>
    </source>
</reference>
<dbReference type="RefSeq" id="WP_058212890.1">
    <property type="nucleotide sequence ID" value="NZ_LKLW01000087.1"/>
</dbReference>
<dbReference type="PATRIC" id="fig|1360.116.peg.1122"/>
<name>A0A0V8ELS8_LACLL</name>
<protein>
    <submittedName>
        <fullName evidence="1">Uncharacterized protein</fullName>
    </submittedName>
</protein>
<dbReference type="EMBL" id="LKLW01000087">
    <property type="protein sequence ID" value="KSU26835.1"/>
    <property type="molecule type" value="Genomic_DNA"/>
</dbReference>
<comment type="caution">
    <text evidence="1">The sequence shown here is derived from an EMBL/GenBank/DDBJ whole genome shotgun (WGS) entry which is preliminary data.</text>
</comment>
<organism evidence="1 2">
    <name type="scientific">Lactococcus lactis subsp. lactis</name>
    <name type="common">Streptococcus lactis</name>
    <dbReference type="NCBI Taxonomy" id="1360"/>
    <lineage>
        <taxon>Bacteria</taxon>
        <taxon>Bacillati</taxon>
        <taxon>Bacillota</taxon>
        <taxon>Bacilli</taxon>
        <taxon>Lactobacillales</taxon>
        <taxon>Streptococcaceae</taxon>
        <taxon>Lactococcus</taxon>
    </lineage>
</organism>
<sequence length="74" mass="9030">MDRYEKFLKEHQGEIQEICDELLDEFGEDYEGVERIYFFYNTAWNEIQISARGHEEMTVAIYHSSRKKFEMLKN</sequence>
<evidence type="ECO:0000313" key="2">
    <source>
        <dbReference type="Proteomes" id="UP000052991"/>
    </source>
</evidence>